<protein>
    <recommendedName>
        <fullName evidence="2">LysM domain-containing protein</fullName>
    </recommendedName>
</protein>
<evidence type="ECO:0000313" key="3">
    <source>
        <dbReference type="EMBL" id="KPL72882.1"/>
    </source>
</evidence>
<dbReference type="CDD" id="cd00118">
    <property type="entry name" value="LysM"/>
    <property type="match status" value="1"/>
</dbReference>
<dbReference type="EMBL" id="LGCK01000007">
    <property type="protein sequence ID" value="KPL72882.1"/>
    <property type="molecule type" value="Genomic_DNA"/>
</dbReference>
<comment type="caution">
    <text evidence="3">The sequence shown here is derived from an EMBL/GenBank/DDBJ whole genome shotgun (WGS) entry which is preliminary data.</text>
</comment>
<accession>A0A0N8GLM1</accession>
<dbReference type="Proteomes" id="UP000050430">
    <property type="component" value="Unassembled WGS sequence"/>
</dbReference>
<keyword evidence="1" id="KW-0472">Membrane</keyword>
<dbReference type="Pfam" id="PF01476">
    <property type="entry name" value="LysM"/>
    <property type="match status" value="1"/>
</dbReference>
<dbReference type="SUPFAM" id="SSF54106">
    <property type="entry name" value="LysM domain"/>
    <property type="match status" value="1"/>
</dbReference>
<reference evidence="3 4" key="1">
    <citation type="submission" date="2015-07" db="EMBL/GenBank/DDBJ databases">
        <title>Genome sequence of Leptolinea tardivitalis DSM 16556.</title>
        <authorList>
            <person name="Hemp J."/>
            <person name="Ward L.M."/>
            <person name="Pace L.A."/>
            <person name="Fischer W.W."/>
        </authorList>
    </citation>
    <scope>NUCLEOTIDE SEQUENCE [LARGE SCALE GENOMIC DNA]</scope>
    <source>
        <strain evidence="3 4">YMTK-2</strain>
    </source>
</reference>
<dbReference type="InterPro" id="IPR036779">
    <property type="entry name" value="LysM_dom_sf"/>
</dbReference>
<organism evidence="3 4">
    <name type="scientific">Leptolinea tardivitalis</name>
    <dbReference type="NCBI Taxonomy" id="229920"/>
    <lineage>
        <taxon>Bacteria</taxon>
        <taxon>Bacillati</taxon>
        <taxon>Chloroflexota</taxon>
        <taxon>Anaerolineae</taxon>
        <taxon>Anaerolineales</taxon>
        <taxon>Anaerolineaceae</taxon>
        <taxon>Leptolinea</taxon>
    </lineage>
</organism>
<keyword evidence="1" id="KW-0812">Transmembrane</keyword>
<dbReference type="OrthoDB" id="167027at2"/>
<dbReference type="InterPro" id="IPR018392">
    <property type="entry name" value="LysM"/>
</dbReference>
<dbReference type="AlphaFoldDB" id="A0A0N8GLM1"/>
<keyword evidence="1" id="KW-1133">Transmembrane helix</keyword>
<name>A0A0N8GLM1_9CHLR</name>
<feature type="domain" description="LysM" evidence="2">
    <location>
        <begin position="194"/>
        <end position="236"/>
    </location>
</feature>
<gene>
    <name evidence="3" type="ORF">ADM99_07485</name>
</gene>
<evidence type="ECO:0000256" key="1">
    <source>
        <dbReference type="SAM" id="Phobius"/>
    </source>
</evidence>
<dbReference type="Gene3D" id="3.10.350.10">
    <property type="entry name" value="LysM domain"/>
    <property type="match status" value="1"/>
</dbReference>
<evidence type="ECO:0000313" key="4">
    <source>
        <dbReference type="Proteomes" id="UP000050430"/>
    </source>
</evidence>
<dbReference type="RefSeq" id="WP_062420995.1">
    <property type="nucleotide sequence ID" value="NZ_BBYA01000008.1"/>
</dbReference>
<evidence type="ECO:0000259" key="2">
    <source>
        <dbReference type="Pfam" id="PF01476"/>
    </source>
</evidence>
<feature type="transmembrane region" description="Helical" evidence="1">
    <location>
        <begin position="90"/>
        <end position="111"/>
    </location>
</feature>
<proteinExistence type="predicted"/>
<sequence>MEKQFPEIPESEICPFIGLAFDIHTAMDYPSVQNLCHQVKPYASPSLSHQREYCLNKTFEKCRLYAVKHPTSMPMDMSSETAKPAKTRKLYLWLGGALFLLIITGILIWQITRWIIPTATPVAAVETLIVPTAEVLSATIPPTQLPEATETEIPPTMEPLSLLEITVPPTVTSEPALPHLLETPIGTNQAFLLHKVKSGEDIISIAGMYQTTVDAIRAVNFNMPLELWVDTVIVVPVNQPAVNNIVPMTPYEVTTDNVTVESLAIDQGADPVMLALINKRDINYQFQSGEWVLIPHTVITP</sequence>
<keyword evidence="4" id="KW-1185">Reference proteome</keyword>